<comment type="caution">
    <text evidence="2">The sequence shown here is derived from an EMBL/GenBank/DDBJ whole genome shotgun (WGS) entry which is preliminary data.</text>
</comment>
<keyword evidence="1" id="KW-0472">Membrane</keyword>
<reference evidence="2 3" key="1">
    <citation type="journal article" date="2021" name="Int. J. Syst. Evol. Microbiol.">
        <title>Reticulibacter mediterranei gen. nov., sp. nov., within the new family Reticulibacteraceae fam. nov., and Ktedonospora formicarum gen. nov., sp. nov., Ktedonobacter robiniae sp. nov., Dictyobacter formicarum sp. nov. and Dictyobacter arantiisoli sp. nov., belonging to the class Ktedonobacteria.</title>
        <authorList>
            <person name="Yabe S."/>
            <person name="Zheng Y."/>
            <person name="Wang C.M."/>
            <person name="Sakai Y."/>
            <person name="Abe K."/>
            <person name="Yokota A."/>
            <person name="Donadio S."/>
            <person name="Cavaletti L."/>
            <person name="Monciardini P."/>
        </authorList>
    </citation>
    <scope>NUCLEOTIDE SEQUENCE [LARGE SCALE GENOMIC DNA]</scope>
    <source>
        <strain evidence="2 3">SOSP1-30</strain>
    </source>
</reference>
<gene>
    <name evidence="2" type="ORF">KSB_95800</name>
</gene>
<evidence type="ECO:0000313" key="2">
    <source>
        <dbReference type="EMBL" id="GHO61105.1"/>
    </source>
</evidence>
<dbReference type="EMBL" id="BNJG01000009">
    <property type="protein sequence ID" value="GHO61105.1"/>
    <property type="molecule type" value="Genomic_DNA"/>
</dbReference>
<accession>A0ABQ3V9T5</accession>
<keyword evidence="3" id="KW-1185">Reference proteome</keyword>
<dbReference type="RefSeq" id="WP_201377098.1">
    <property type="nucleotide sequence ID" value="NZ_BNJG01000009.1"/>
</dbReference>
<keyword evidence="1" id="KW-1133">Transmembrane helix</keyword>
<evidence type="ECO:0000256" key="1">
    <source>
        <dbReference type="SAM" id="Phobius"/>
    </source>
</evidence>
<protein>
    <submittedName>
        <fullName evidence="2">Uncharacterized protein</fullName>
    </submittedName>
</protein>
<keyword evidence="1" id="KW-0812">Transmembrane</keyword>
<dbReference type="Proteomes" id="UP000654345">
    <property type="component" value="Unassembled WGS sequence"/>
</dbReference>
<organism evidence="2 3">
    <name type="scientific">Ktedonobacter robiniae</name>
    <dbReference type="NCBI Taxonomy" id="2778365"/>
    <lineage>
        <taxon>Bacteria</taxon>
        <taxon>Bacillati</taxon>
        <taxon>Chloroflexota</taxon>
        <taxon>Ktedonobacteria</taxon>
        <taxon>Ktedonobacterales</taxon>
        <taxon>Ktedonobacteraceae</taxon>
        <taxon>Ktedonobacter</taxon>
    </lineage>
</organism>
<evidence type="ECO:0000313" key="3">
    <source>
        <dbReference type="Proteomes" id="UP000654345"/>
    </source>
</evidence>
<name>A0ABQ3V9T5_9CHLR</name>
<feature type="transmembrane region" description="Helical" evidence="1">
    <location>
        <begin position="21"/>
        <end position="43"/>
    </location>
</feature>
<feature type="transmembrane region" description="Helical" evidence="1">
    <location>
        <begin position="69"/>
        <end position="91"/>
    </location>
</feature>
<proteinExistence type="predicted"/>
<sequence>MDNPYPAEVTRPSPIGTIMNIFTMLFLLLTLCLGSFCCLSYAYSEGASDMVKIISNAYTTGILTLNGPALIGILLYIPLSIWSGIVLTAAINVARKVRRLTPSLLWAALFYVFSLGLAVGCFSLKFECVTNVSYNGNEDCSVFFGSLFPPTVYATLILVALAIILTTFFSLRLRDR</sequence>
<feature type="transmembrane region" description="Helical" evidence="1">
    <location>
        <begin position="152"/>
        <end position="171"/>
    </location>
</feature>
<feature type="transmembrane region" description="Helical" evidence="1">
    <location>
        <begin position="103"/>
        <end position="126"/>
    </location>
</feature>